<dbReference type="VEuPathDB" id="FungiDB:CCM_06738"/>
<dbReference type="KEGG" id="cmt:CCM_06738"/>
<dbReference type="AlphaFoldDB" id="G3JKU6"/>
<protein>
    <submittedName>
        <fullName evidence="2">Uncharacterized protein</fullName>
    </submittedName>
</protein>
<keyword evidence="1" id="KW-0812">Transmembrane</keyword>
<keyword evidence="1" id="KW-1133">Transmembrane helix</keyword>
<dbReference type="Proteomes" id="UP000001610">
    <property type="component" value="Unassembled WGS sequence"/>
</dbReference>
<name>G3JKU6_CORMM</name>
<sequence length="360" mass="39855">MLRYELAILLASIHESSPPTAACPRCAVRRTMPAELVALVYYLRSSLLFPSHWLRLHSNTPFAWAASNAIFRLQLPTQPSWTYPPSISPNYIGTRPRCIRSSLPCTDTLEPPWWRWAGLQPDTDPRLFRLQQQALPSTLPIMCTRQATTASLTGSLNKGPARCQAASETTTPAYEESVPPIAKAILAQGHVLFIHSCIDSTRAPVLKLFGLDGDHSRSGEHDDHVSRSIVDRSMHPPKLINPFLGIFRVFTATPAAMNFARHAMIRNAEDGGASSVATAAVLSGELKAQLHLAMEQTVMALVVKEAAAWGRLDVCRPVMPLPLDLAWFHNPAGLHFFAVTIVLFWERLTHFRCDKDNQAA</sequence>
<dbReference type="HOGENOM" id="CLU_769497_0_0_1"/>
<dbReference type="RefSeq" id="XP_006671941.1">
    <property type="nucleotide sequence ID" value="XM_006671878.1"/>
</dbReference>
<evidence type="ECO:0000313" key="2">
    <source>
        <dbReference type="EMBL" id="EGX90320.1"/>
    </source>
</evidence>
<dbReference type="InParanoid" id="G3JKU6"/>
<feature type="transmembrane region" description="Helical" evidence="1">
    <location>
        <begin position="325"/>
        <end position="345"/>
    </location>
</feature>
<keyword evidence="3" id="KW-1185">Reference proteome</keyword>
<evidence type="ECO:0000256" key="1">
    <source>
        <dbReference type="SAM" id="Phobius"/>
    </source>
</evidence>
<reference evidence="2 3" key="1">
    <citation type="journal article" date="2011" name="Genome Biol.">
        <title>Genome sequence of the insect pathogenic fungus Cordyceps militaris, a valued traditional Chinese medicine.</title>
        <authorList>
            <person name="Zheng P."/>
            <person name="Xia Y."/>
            <person name="Xiao G."/>
            <person name="Xiong C."/>
            <person name="Hu X."/>
            <person name="Zhang S."/>
            <person name="Zheng H."/>
            <person name="Huang Y."/>
            <person name="Zhou Y."/>
            <person name="Wang S."/>
            <person name="Zhao G.P."/>
            <person name="Liu X."/>
            <person name="St Leger R.J."/>
            <person name="Wang C."/>
        </authorList>
    </citation>
    <scope>NUCLEOTIDE SEQUENCE [LARGE SCALE GENOMIC DNA]</scope>
    <source>
        <strain evidence="2 3">CM01</strain>
    </source>
</reference>
<gene>
    <name evidence="2" type="ORF">CCM_06738</name>
</gene>
<dbReference type="EMBL" id="JH126403">
    <property type="protein sequence ID" value="EGX90320.1"/>
    <property type="molecule type" value="Genomic_DNA"/>
</dbReference>
<evidence type="ECO:0000313" key="3">
    <source>
        <dbReference type="Proteomes" id="UP000001610"/>
    </source>
</evidence>
<dbReference type="GeneID" id="18168751"/>
<proteinExistence type="predicted"/>
<accession>G3JKU6</accession>
<organism evidence="2 3">
    <name type="scientific">Cordyceps militaris (strain CM01)</name>
    <name type="common">Caterpillar fungus</name>
    <dbReference type="NCBI Taxonomy" id="983644"/>
    <lineage>
        <taxon>Eukaryota</taxon>
        <taxon>Fungi</taxon>
        <taxon>Dikarya</taxon>
        <taxon>Ascomycota</taxon>
        <taxon>Pezizomycotina</taxon>
        <taxon>Sordariomycetes</taxon>
        <taxon>Hypocreomycetidae</taxon>
        <taxon>Hypocreales</taxon>
        <taxon>Cordycipitaceae</taxon>
        <taxon>Cordyceps</taxon>
    </lineage>
</organism>
<keyword evidence="1" id="KW-0472">Membrane</keyword>